<evidence type="ECO:0000256" key="4">
    <source>
        <dbReference type="ARBA" id="ARBA00022691"/>
    </source>
</evidence>
<evidence type="ECO:0000256" key="13">
    <source>
        <dbReference type="SAM" id="MobiDB-lite"/>
    </source>
</evidence>
<comment type="subcellular location">
    <subcellularLocation>
        <location evidence="11">Cytoplasm</location>
    </subcellularLocation>
</comment>
<dbReference type="STRING" id="1123029.SAMN02745172_00733"/>
<evidence type="ECO:0000313" key="16">
    <source>
        <dbReference type="Proteomes" id="UP000186406"/>
    </source>
</evidence>
<protein>
    <recommendedName>
        <fullName evidence="7 11">Ribosomal RNA large subunit methyltransferase E</fullName>
        <ecNumber evidence="6 11">2.1.1.166</ecNumber>
    </recommendedName>
    <alternativeName>
        <fullName evidence="9 11">23S rRNA Um2552 methyltransferase</fullName>
    </alternativeName>
    <alternativeName>
        <fullName evidence="8 11">rRNA (uridine-2'-O-)-methyltransferase</fullName>
    </alternativeName>
</protein>
<accession>A0A1M7Z940</accession>
<dbReference type="RefSeq" id="WP_084563870.1">
    <property type="nucleotide sequence ID" value="NZ_FRXO01000001.1"/>
</dbReference>
<dbReference type="GO" id="GO:0005737">
    <property type="term" value="C:cytoplasm"/>
    <property type="evidence" value="ECO:0007669"/>
    <property type="project" value="UniProtKB-SubCell"/>
</dbReference>
<dbReference type="Proteomes" id="UP000186406">
    <property type="component" value="Unassembled WGS sequence"/>
</dbReference>
<dbReference type="EMBL" id="FRXO01000001">
    <property type="protein sequence ID" value="SHO61339.1"/>
    <property type="molecule type" value="Genomic_DNA"/>
</dbReference>
<comment type="similarity">
    <text evidence="11">Belongs to the class I-like SAM-binding methyltransferase superfamily. RNA methyltransferase RlmE family.</text>
</comment>
<name>A0A1M7Z940_9HYPH</name>
<evidence type="ECO:0000256" key="8">
    <source>
        <dbReference type="ARBA" id="ARBA00041995"/>
    </source>
</evidence>
<evidence type="ECO:0000259" key="14">
    <source>
        <dbReference type="Pfam" id="PF01728"/>
    </source>
</evidence>
<evidence type="ECO:0000256" key="11">
    <source>
        <dbReference type="HAMAP-Rule" id="MF_01547"/>
    </source>
</evidence>
<dbReference type="PANTHER" id="PTHR10920">
    <property type="entry name" value="RIBOSOMAL RNA METHYLTRANSFERASE"/>
    <property type="match status" value="1"/>
</dbReference>
<keyword evidence="3 11" id="KW-0808">Transferase</keyword>
<feature type="binding site" evidence="11">
    <location>
        <position position="110"/>
    </location>
    <ligand>
        <name>S-adenosyl-L-methionine</name>
        <dbReference type="ChEBI" id="CHEBI:59789"/>
    </ligand>
</feature>
<feature type="active site" description="Proton acceptor" evidence="11 12">
    <location>
        <position position="191"/>
    </location>
</feature>
<keyword evidence="2 11" id="KW-0489">Methyltransferase</keyword>
<dbReference type="Pfam" id="PF01728">
    <property type="entry name" value="FtsJ"/>
    <property type="match status" value="1"/>
</dbReference>
<feature type="binding site" evidence="11">
    <location>
        <position position="151"/>
    </location>
    <ligand>
        <name>S-adenosyl-L-methionine</name>
        <dbReference type="ChEBI" id="CHEBI:59789"/>
    </ligand>
</feature>
<dbReference type="GO" id="GO:0008650">
    <property type="term" value="F:rRNA (uridine-2'-O-)-methyltransferase activity"/>
    <property type="evidence" value="ECO:0007669"/>
    <property type="project" value="UniProtKB-UniRule"/>
</dbReference>
<evidence type="ECO:0000256" key="12">
    <source>
        <dbReference type="PIRSR" id="PIRSR005461-1"/>
    </source>
</evidence>
<evidence type="ECO:0000256" key="6">
    <source>
        <dbReference type="ARBA" id="ARBA00038861"/>
    </source>
</evidence>
<gene>
    <name evidence="11" type="primary">rlmE</name>
    <name evidence="11" type="synonym">ftsJ</name>
    <name evidence="11" type="synonym">rrmJ</name>
    <name evidence="15" type="ORF">SAMN02745172_00733</name>
</gene>
<dbReference type="InterPro" id="IPR029063">
    <property type="entry name" value="SAM-dependent_MTases_sf"/>
</dbReference>
<feature type="domain" description="Ribosomal RNA methyltransferase FtsJ" evidence="14">
    <location>
        <begin position="56"/>
        <end position="234"/>
    </location>
</feature>
<dbReference type="AlphaFoldDB" id="A0A1M7Z940"/>
<dbReference type="HAMAP" id="MF_01547">
    <property type="entry name" value="RNA_methyltr_E"/>
    <property type="match status" value="1"/>
</dbReference>
<keyword evidence="4 11" id="KW-0949">S-adenosyl-L-methionine</keyword>
<dbReference type="PANTHER" id="PTHR10920:SF18">
    <property type="entry name" value="RRNA METHYLTRANSFERASE 2, MITOCHONDRIAL"/>
    <property type="match status" value="1"/>
</dbReference>
<keyword evidence="11" id="KW-0963">Cytoplasm</keyword>
<dbReference type="SUPFAM" id="SSF53335">
    <property type="entry name" value="S-adenosyl-L-methionine-dependent methyltransferases"/>
    <property type="match status" value="1"/>
</dbReference>
<dbReference type="OrthoDB" id="9790080at2"/>
<feature type="region of interest" description="Disordered" evidence="13">
    <location>
        <begin position="1"/>
        <end position="22"/>
    </location>
</feature>
<evidence type="ECO:0000256" key="3">
    <source>
        <dbReference type="ARBA" id="ARBA00022679"/>
    </source>
</evidence>
<keyword evidence="1 11" id="KW-0698">rRNA processing</keyword>
<evidence type="ECO:0000256" key="5">
    <source>
        <dbReference type="ARBA" id="ARBA00037569"/>
    </source>
</evidence>
<feature type="binding site" evidence="11">
    <location>
        <position position="126"/>
    </location>
    <ligand>
        <name>S-adenosyl-L-methionine</name>
        <dbReference type="ChEBI" id="CHEBI:59789"/>
    </ligand>
</feature>
<evidence type="ECO:0000256" key="10">
    <source>
        <dbReference type="ARBA" id="ARBA00048970"/>
    </source>
</evidence>
<evidence type="ECO:0000313" key="15">
    <source>
        <dbReference type="EMBL" id="SHO61339.1"/>
    </source>
</evidence>
<dbReference type="PIRSF" id="PIRSF005461">
    <property type="entry name" value="23S_rRNA_mtase"/>
    <property type="match status" value="1"/>
</dbReference>
<reference evidence="15 16" key="1">
    <citation type="submission" date="2016-12" db="EMBL/GenBank/DDBJ databases">
        <authorList>
            <person name="Song W.-J."/>
            <person name="Kurnit D.M."/>
        </authorList>
    </citation>
    <scope>NUCLEOTIDE SEQUENCE [LARGE SCALE GENOMIC DNA]</scope>
    <source>
        <strain evidence="15 16">DSM 19599</strain>
    </source>
</reference>
<dbReference type="EC" id="2.1.1.166" evidence="6 11"/>
<sequence>MSGGKGKGVSGGGTGGGRALKVKVKTARRRTNSSNRWLERQLNDPYVRRAKAEGLRSRAAYKLIEIDEKHHLLKPGMRVVDLGAAPGGWSQVAVSRTGSSDAGPRIVAIDYLEMDQLPGVIVLEKNFLDDDAPQVLQDALGGHKADLVLSDMAAPTTGHKKTDHLRIMHLCEVAIEFARDVLAPGGAFLAKVFRGGTEHTLLADLKRDFAQVMHVKPAASRQDSAELYVLAKGFRGRAVTLGDDGDLGEVLGDDEDIAVRPDF</sequence>
<comment type="function">
    <text evidence="5 11">Specifically methylates the uridine in position 2552 of 23S rRNA at the 2'-O position of the ribose in the fully assembled 50S ribosomal subunit.</text>
</comment>
<evidence type="ECO:0000256" key="7">
    <source>
        <dbReference type="ARBA" id="ARBA00041129"/>
    </source>
</evidence>
<feature type="binding site" evidence="11">
    <location>
        <position position="87"/>
    </location>
    <ligand>
        <name>S-adenosyl-L-methionine</name>
        <dbReference type="ChEBI" id="CHEBI:59789"/>
    </ligand>
</feature>
<dbReference type="InterPro" id="IPR002877">
    <property type="entry name" value="RNA_MeTrfase_FtsJ_dom"/>
</dbReference>
<feature type="compositionally biased region" description="Gly residues" evidence="13">
    <location>
        <begin position="1"/>
        <end position="18"/>
    </location>
</feature>
<proteinExistence type="inferred from homology"/>
<feature type="binding site" evidence="11">
    <location>
        <position position="89"/>
    </location>
    <ligand>
        <name>S-adenosyl-L-methionine</name>
        <dbReference type="ChEBI" id="CHEBI:59789"/>
    </ligand>
</feature>
<comment type="catalytic activity">
    <reaction evidence="10 11">
        <text>uridine(2552) in 23S rRNA + S-adenosyl-L-methionine = 2'-O-methyluridine(2552) in 23S rRNA + S-adenosyl-L-homocysteine + H(+)</text>
        <dbReference type="Rhea" id="RHEA:42720"/>
        <dbReference type="Rhea" id="RHEA-COMP:10202"/>
        <dbReference type="Rhea" id="RHEA-COMP:10203"/>
        <dbReference type="ChEBI" id="CHEBI:15378"/>
        <dbReference type="ChEBI" id="CHEBI:57856"/>
        <dbReference type="ChEBI" id="CHEBI:59789"/>
        <dbReference type="ChEBI" id="CHEBI:65315"/>
        <dbReference type="ChEBI" id="CHEBI:74478"/>
        <dbReference type="EC" id="2.1.1.166"/>
    </reaction>
</comment>
<evidence type="ECO:0000256" key="9">
    <source>
        <dbReference type="ARBA" id="ARBA00042745"/>
    </source>
</evidence>
<evidence type="ECO:0000256" key="1">
    <source>
        <dbReference type="ARBA" id="ARBA00022552"/>
    </source>
</evidence>
<dbReference type="InterPro" id="IPR050082">
    <property type="entry name" value="RNA_methyltr_RlmE"/>
</dbReference>
<evidence type="ECO:0000256" key="2">
    <source>
        <dbReference type="ARBA" id="ARBA00022603"/>
    </source>
</evidence>
<organism evidence="15 16">
    <name type="scientific">Pseudoxanthobacter soli DSM 19599</name>
    <dbReference type="NCBI Taxonomy" id="1123029"/>
    <lineage>
        <taxon>Bacteria</taxon>
        <taxon>Pseudomonadati</taxon>
        <taxon>Pseudomonadota</taxon>
        <taxon>Alphaproteobacteria</taxon>
        <taxon>Hyphomicrobiales</taxon>
        <taxon>Segnochrobactraceae</taxon>
        <taxon>Pseudoxanthobacter</taxon>
    </lineage>
</organism>
<keyword evidence="16" id="KW-1185">Reference proteome</keyword>
<dbReference type="Gene3D" id="3.40.50.150">
    <property type="entry name" value="Vaccinia Virus protein VP39"/>
    <property type="match status" value="1"/>
</dbReference>
<dbReference type="InterPro" id="IPR015507">
    <property type="entry name" value="rRNA-MeTfrase_E"/>
</dbReference>